<reference evidence="1" key="1">
    <citation type="journal article" date="2020" name="Nature">
        <title>Giant virus diversity and host interactions through global metagenomics.</title>
        <authorList>
            <person name="Schulz F."/>
            <person name="Roux S."/>
            <person name="Paez-Espino D."/>
            <person name="Jungbluth S."/>
            <person name="Walsh D.A."/>
            <person name="Denef V.J."/>
            <person name="McMahon K.D."/>
            <person name="Konstantinidis K.T."/>
            <person name="Eloe-Fadrosh E.A."/>
            <person name="Kyrpides N.C."/>
            <person name="Woyke T."/>
        </authorList>
    </citation>
    <scope>NUCLEOTIDE SEQUENCE</scope>
    <source>
        <strain evidence="1">GVMAG-M-3300010160-60</strain>
    </source>
</reference>
<dbReference type="EMBL" id="MN739130">
    <property type="protein sequence ID" value="QHS90137.1"/>
    <property type="molecule type" value="Genomic_DNA"/>
</dbReference>
<sequence length="37" mass="4494">MITQHTEDKQKDIKCKTRKTRKRKKLKILTICAYMDV</sequence>
<evidence type="ECO:0000313" key="1">
    <source>
        <dbReference type="EMBL" id="QHS90137.1"/>
    </source>
</evidence>
<proteinExistence type="predicted"/>
<dbReference type="AlphaFoldDB" id="A0A6C0BCZ8"/>
<organism evidence="1">
    <name type="scientific">viral metagenome</name>
    <dbReference type="NCBI Taxonomy" id="1070528"/>
    <lineage>
        <taxon>unclassified sequences</taxon>
        <taxon>metagenomes</taxon>
        <taxon>organismal metagenomes</taxon>
    </lineage>
</organism>
<name>A0A6C0BCZ8_9ZZZZ</name>
<protein>
    <submittedName>
        <fullName evidence="1">Uncharacterized protein</fullName>
    </submittedName>
</protein>
<accession>A0A6C0BCZ8</accession>